<dbReference type="Pfam" id="PF03485">
    <property type="entry name" value="Arg_tRNA_synt_N"/>
    <property type="match status" value="1"/>
</dbReference>
<dbReference type="AlphaFoldDB" id="A0A1J8PAD5"/>
<evidence type="ECO:0000256" key="6">
    <source>
        <dbReference type="ARBA" id="ARBA00022840"/>
    </source>
</evidence>
<dbReference type="Gene3D" id="3.30.1360.70">
    <property type="entry name" value="Arginyl tRNA synthetase N-terminal domain"/>
    <property type="match status" value="1"/>
</dbReference>
<dbReference type="InterPro" id="IPR005148">
    <property type="entry name" value="Arg-tRNA-synth_N"/>
</dbReference>
<dbReference type="GO" id="GO:0006420">
    <property type="term" value="P:arginyl-tRNA aminoacylation"/>
    <property type="evidence" value="ECO:0007669"/>
    <property type="project" value="UniProtKB-UniRule"/>
</dbReference>
<dbReference type="GO" id="GO:0004814">
    <property type="term" value="F:arginine-tRNA ligase activity"/>
    <property type="evidence" value="ECO:0007669"/>
    <property type="project" value="UniProtKB-UniRule"/>
</dbReference>
<dbReference type="HAMAP" id="MF_00123">
    <property type="entry name" value="Arg_tRNA_synth"/>
    <property type="match status" value="1"/>
</dbReference>
<keyword evidence="8 10" id="KW-0030">Aminoacyl-tRNA synthetase</keyword>
<reference evidence="14 15" key="1">
    <citation type="submission" date="2016-03" db="EMBL/GenBank/DDBJ databases">
        <title>Comparative genomics of Rickettsiella.</title>
        <authorList>
            <person name="Chandler C."/>
            <person name="Wang Y."/>
        </authorList>
    </citation>
    <scope>NUCLEOTIDE SEQUENCE [LARGE SCALE GENOMIC DNA]</scope>
    <source>
        <strain evidence="14 15">RCFS May 2013</strain>
    </source>
</reference>
<comment type="subcellular location">
    <subcellularLocation>
        <location evidence="1 10">Cytoplasm</location>
    </subcellularLocation>
</comment>
<dbReference type="Gene3D" id="1.10.730.10">
    <property type="entry name" value="Isoleucyl-tRNA Synthetase, Domain 1"/>
    <property type="match status" value="1"/>
</dbReference>
<dbReference type="OrthoDB" id="9803211at2"/>
<dbReference type="Pfam" id="PF05746">
    <property type="entry name" value="DALR_1"/>
    <property type="match status" value="1"/>
</dbReference>
<gene>
    <name evidence="10 14" type="primary">argS</name>
    <name evidence="14" type="ORF">A1D18_05750</name>
</gene>
<feature type="domain" description="DALR anticodon binding" evidence="12">
    <location>
        <begin position="466"/>
        <end position="587"/>
    </location>
</feature>
<protein>
    <recommendedName>
        <fullName evidence="10">Arginine--tRNA ligase</fullName>
        <ecNumber evidence="10">6.1.1.19</ecNumber>
    </recommendedName>
    <alternativeName>
        <fullName evidence="10">Arginyl-tRNA synthetase</fullName>
        <shortName evidence="10">ArgRS</shortName>
    </alternativeName>
</protein>
<evidence type="ECO:0000256" key="3">
    <source>
        <dbReference type="ARBA" id="ARBA00022490"/>
    </source>
</evidence>
<dbReference type="InterPro" id="IPR009080">
    <property type="entry name" value="tRNAsynth_Ia_anticodon-bd"/>
</dbReference>
<comment type="similarity">
    <text evidence="2 10 11">Belongs to the class-I aminoacyl-tRNA synthetase family.</text>
</comment>
<proteinExistence type="inferred from homology"/>
<accession>A0A1J8PAD5</accession>
<dbReference type="InterPro" id="IPR001278">
    <property type="entry name" value="Arg-tRNA-ligase"/>
</dbReference>
<dbReference type="InterPro" id="IPR035684">
    <property type="entry name" value="ArgRS_core"/>
</dbReference>
<dbReference type="Proteomes" id="UP000183924">
    <property type="component" value="Unassembled WGS sequence"/>
</dbReference>
<evidence type="ECO:0000256" key="8">
    <source>
        <dbReference type="ARBA" id="ARBA00023146"/>
    </source>
</evidence>
<feature type="domain" description="Arginyl tRNA synthetase N-terminal" evidence="13">
    <location>
        <begin position="3"/>
        <end position="91"/>
    </location>
</feature>
<dbReference type="RefSeq" id="WP_071662834.1">
    <property type="nucleotide sequence ID" value="NZ_LUKY01000033.1"/>
</dbReference>
<evidence type="ECO:0000256" key="1">
    <source>
        <dbReference type="ARBA" id="ARBA00004496"/>
    </source>
</evidence>
<dbReference type="GO" id="GO:0005524">
    <property type="term" value="F:ATP binding"/>
    <property type="evidence" value="ECO:0007669"/>
    <property type="project" value="UniProtKB-UniRule"/>
</dbReference>
<organism evidence="14 15">
    <name type="scientific">Candidatus Rickettsiella isopodorum</name>
    <dbReference type="NCBI Taxonomy" id="1225476"/>
    <lineage>
        <taxon>Bacteria</taxon>
        <taxon>Pseudomonadati</taxon>
        <taxon>Pseudomonadota</taxon>
        <taxon>Gammaproteobacteria</taxon>
        <taxon>Legionellales</taxon>
        <taxon>Coxiellaceae</taxon>
        <taxon>Rickettsiella</taxon>
    </lineage>
</organism>
<dbReference type="EC" id="6.1.1.19" evidence="10"/>
<comment type="catalytic activity">
    <reaction evidence="9 10">
        <text>tRNA(Arg) + L-arginine + ATP = L-arginyl-tRNA(Arg) + AMP + diphosphate</text>
        <dbReference type="Rhea" id="RHEA:20301"/>
        <dbReference type="Rhea" id="RHEA-COMP:9658"/>
        <dbReference type="Rhea" id="RHEA-COMP:9673"/>
        <dbReference type="ChEBI" id="CHEBI:30616"/>
        <dbReference type="ChEBI" id="CHEBI:32682"/>
        <dbReference type="ChEBI" id="CHEBI:33019"/>
        <dbReference type="ChEBI" id="CHEBI:78442"/>
        <dbReference type="ChEBI" id="CHEBI:78513"/>
        <dbReference type="ChEBI" id="CHEBI:456215"/>
        <dbReference type="EC" id="6.1.1.19"/>
    </reaction>
</comment>
<dbReference type="GO" id="GO:0005737">
    <property type="term" value="C:cytoplasm"/>
    <property type="evidence" value="ECO:0007669"/>
    <property type="project" value="UniProtKB-SubCell"/>
</dbReference>
<dbReference type="PANTHER" id="PTHR11956:SF5">
    <property type="entry name" value="ARGININE--TRNA LIGASE, CYTOPLASMIC"/>
    <property type="match status" value="1"/>
</dbReference>
<dbReference type="SMART" id="SM00836">
    <property type="entry name" value="DALR_1"/>
    <property type="match status" value="1"/>
</dbReference>
<keyword evidence="3 10" id="KW-0963">Cytoplasm</keyword>
<keyword evidence="5 10" id="KW-0547">Nucleotide-binding</keyword>
<keyword evidence="6 10" id="KW-0067">ATP-binding</keyword>
<evidence type="ECO:0000313" key="15">
    <source>
        <dbReference type="Proteomes" id="UP000183924"/>
    </source>
</evidence>
<evidence type="ECO:0000256" key="9">
    <source>
        <dbReference type="ARBA" id="ARBA00049339"/>
    </source>
</evidence>
<evidence type="ECO:0000256" key="2">
    <source>
        <dbReference type="ARBA" id="ARBA00005594"/>
    </source>
</evidence>
<evidence type="ECO:0000256" key="7">
    <source>
        <dbReference type="ARBA" id="ARBA00022917"/>
    </source>
</evidence>
<dbReference type="Gene3D" id="3.40.50.620">
    <property type="entry name" value="HUPs"/>
    <property type="match status" value="1"/>
</dbReference>
<evidence type="ECO:0000256" key="10">
    <source>
        <dbReference type="HAMAP-Rule" id="MF_00123"/>
    </source>
</evidence>
<dbReference type="SUPFAM" id="SSF55190">
    <property type="entry name" value="Arginyl-tRNA synthetase (ArgRS), N-terminal 'additional' domain"/>
    <property type="match status" value="1"/>
</dbReference>
<evidence type="ECO:0000256" key="11">
    <source>
        <dbReference type="RuleBase" id="RU363038"/>
    </source>
</evidence>
<feature type="short sequence motif" description="'HIGH' region" evidence="10">
    <location>
        <begin position="128"/>
        <end position="138"/>
    </location>
</feature>
<keyword evidence="7 10" id="KW-0648">Protein biosynthesis</keyword>
<dbReference type="CDD" id="cd00671">
    <property type="entry name" value="ArgRS_core"/>
    <property type="match status" value="1"/>
</dbReference>
<comment type="caution">
    <text evidence="14">The sequence shown here is derived from an EMBL/GenBank/DDBJ whole genome shotgun (WGS) entry which is preliminary data.</text>
</comment>
<sequence length="587" mass="66779">MKRIVQQEIKNALLSMGDLSLPSSLTIQVDYAREKSHGDFSSNIALVLAKKLQIPPLQLAEKIKSTIDCCSENSKLEKIEIAGPGFINFFLKKSIWYDVINQILSQTEQFGTSNLGNNEPILVEFVSANPTGPLHVGHGRGAAYGDSIARLLRAVGYQVCAEYYINDAGRQMDILATSVWLRYLEICGETFTFPSNAYRGNYVKKIAEQLFSEYDKHFFQSAELVFKDVPIDEPQGGNKEHHIDGLIDKAKALLSRSNYEKIFETGLNSILSDIKEDLSAFRVNFDDWFSENSLFKTGFVDKTIKRLTESGKTYEANGALWFKSTDFGDDKDRVLLRENGQPTYFAADAAYRLCILEKREFKKIINVLGSDHHGYVPRVRAVIQALGFSADSLKALLVQFAILYRGDKKIQMSTRSGEFITLRELREEVGTDATRFFYVLRRADQHMDFDLELAKEQSNANPVYYVQYAYARISSVMRQLVAKQKVWEKSLGMNVLKELKEPQEQDLLVLLNRYPEILELAAITYEPHIIAHFLRDLAQLFHVYYNSFVFLIEDDNLRNARLNLIAAIAQVIKNGLNLLGVETLEVM</sequence>
<dbReference type="PROSITE" id="PS00178">
    <property type="entry name" value="AA_TRNA_LIGASE_I"/>
    <property type="match status" value="1"/>
</dbReference>
<dbReference type="InterPro" id="IPR014729">
    <property type="entry name" value="Rossmann-like_a/b/a_fold"/>
</dbReference>
<keyword evidence="4 10" id="KW-0436">Ligase</keyword>
<dbReference type="PANTHER" id="PTHR11956">
    <property type="entry name" value="ARGINYL-TRNA SYNTHETASE"/>
    <property type="match status" value="1"/>
</dbReference>
<dbReference type="SMART" id="SM01016">
    <property type="entry name" value="Arg_tRNA_synt_N"/>
    <property type="match status" value="1"/>
</dbReference>
<evidence type="ECO:0000256" key="4">
    <source>
        <dbReference type="ARBA" id="ARBA00022598"/>
    </source>
</evidence>
<dbReference type="STRING" id="1225476.A1D18_05750"/>
<evidence type="ECO:0000256" key="5">
    <source>
        <dbReference type="ARBA" id="ARBA00022741"/>
    </source>
</evidence>
<dbReference type="InterPro" id="IPR008909">
    <property type="entry name" value="DALR_anticod-bd"/>
</dbReference>
<comment type="subunit">
    <text evidence="10">Monomer.</text>
</comment>
<dbReference type="FunFam" id="1.10.730.10:FF:000008">
    <property type="entry name" value="Arginine--tRNA ligase"/>
    <property type="match status" value="1"/>
</dbReference>
<dbReference type="SUPFAM" id="SSF52374">
    <property type="entry name" value="Nucleotidylyl transferase"/>
    <property type="match status" value="1"/>
</dbReference>
<dbReference type="InterPro" id="IPR036695">
    <property type="entry name" value="Arg-tRNA-synth_N_sf"/>
</dbReference>
<dbReference type="EMBL" id="LUKY01000033">
    <property type="protein sequence ID" value="OIZ94343.1"/>
    <property type="molecule type" value="Genomic_DNA"/>
</dbReference>
<evidence type="ECO:0000259" key="12">
    <source>
        <dbReference type="SMART" id="SM00836"/>
    </source>
</evidence>
<keyword evidence="15" id="KW-1185">Reference proteome</keyword>
<dbReference type="PRINTS" id="PR01038">
    <property type="entry name" value="TRNASYNTHARG"/>
</dbReference>
<evidence type="ECO:0000313" key="14">
    <source>
        <dbReference type="EMBL" id="OIZ94343.1"/>
    </source>
</evidence>
<dbReference type="Pfam" id="PF00750">
    <property type="entry name" value="tRNA-synt_1d"/>
    <property type="match status" value="1"/>
</dbReference>
<dbReference type="SUPFAM" id="SSF47323">
    <property type="entry name" value="Anticodon-binding domain of a subclass of class I aminoacyl-tRNA synthetases"/>
    <property type="match status" value="1"/>
</dbReference>
<name>A0A1J8PAD5_9COXI</name>
<dbReference type="InterPro" id="IPR001412">
    <property type="entry name" value="aa-tRNA-synth_I_CS"/>
</dbReference>
<evidence type="ECO:0000259" key="13">
    <source>
        <dbReference type="SMART" id="SM01016"/>
    </source>
</evidence>
<dbReference type="NCBIfam" id="TIGR00456">
    <property type="entry name" value="argS"/>
    <property type="match status" value="1"/>
</dbReference>